<accession>F4BT55</accession>
<dbReference type="Proteomes" id="UP000007807">
    <property type="component" value="Chromosome"/>
</dbReference>
<keyword evidence="2" id="KW-1185">Reference proteome</keyword>
<proteinExistence type="predicted"/>
<dbReference type="STRING" id="990316.MCON_3013"/>
<protein>
    <submittedName>
        <fullName evidence="1">Uncharacterized protein</fullName>
    </submittedName>
</protein>
<dbReference type="RefSeq" id="WP_013720365.1">
    <property type="nucleotide sequence ID" value="NC_015416.1"/>
</dbReference>
<organism evidence="1 2">
    <name type="scientific">Methanothrix soehngenii (strain ATCC 5969 / DSM 3671 / JCM 10134 / NBRC 103675 / OCM 69 / GP-6)</name>
    <name type="common">Methanosaeta concilii</name>
    <dbReference type="NCBI Taxonomy" id="990316"/>
    <lineage>
        <taxon>Archaea</taxon>
        <taxon>Methanobacteriati</taxon>
        <taxon>Methanobacteriota</taxon>
        <taxon>Stenosarchaea group</taxon>
        <taxon>Methanomicrobia</taxon>
        <taxon>Methanotrichales</taxon>
        <taxon>Methanotrichaceae</taxon>
        <taxon>Methanothrix</taxon>
    </lineage>
</organism>
<name>F4BT55_METSG</name>
<reference evidence="1 2" key="1">
    <citation type="journal article" date="2011" name="J. Bacteriol.">
        <title>Complete genome sequence of Methanosaeta concilii, a specialist in aceticlastic methanogenesis.</title>
        <authorList>
            <person name="Barber R.D."/>
            <person name="Zhang L."/>
            <person name="Harnack M."/>
            <person name="Olson M.V."/>
            <person name="Kaul R."/>
            <person name="Ingram-Smith C."/>
            <person name="Smith K.S."/>
        </authorList>
    </citation>
    <scope>NUCLEOTIDE SEQUENCE [LARGE SCALE GENOMIC DNA]</scope>
    <source>
        <strain evidence="2">ATCC 5969 / DSM 3671 / JCM 10134 / NBRC 103675 / OCM 69 / GP-6</strain>
    </source>
</reference>
<dbReference type="OrthoDB" id="146636at2157"/>
<dbReference type="HOGENOM" id="CLU_185766_0_0_2"/>
<gene>
    <name evidence="1" type="ordered locus">MCON_3013</name>
</gene>
<dbReference type="InParanoid" id="F4BT55"/>
<dbReference type="KEGG" id="mcj:MCON_3013"/>
<dbReference type="EMBL" id="CP002565">
    <property type="protein sequence ID" value="AEB69344.1"/>
    <property type="molecule type" value="Genomic_DNA"/>
</dbReference>
<evidence type="ECO:0000313" key="1">
    <source>
        <dbReference type="EMBL" id="AEB69344.1"/>
    </source>
</evidence>
<sequence length="93" mass="10441">MERFLGLVQDGRFSILMPRHQCCTVRLTRIARPASIAEELTASHAIDLAEYEGRAIMVTGVLPERKGWLYEANVIDQAGPILTEVVKETFSPR</sequence>
<dbReference type="GeneID" id="10462300"/>
<dbReference type="AlphaFoldDB" id="F4BT55"/>
<evidence type="ECO:0000313" key="2">
    <source>
        <dbReference type="Proteomes" id="UP000007807"/>
    </source>
</evidence>